<gene>
    <name evidence="1" type="ORF">NC803_05940</name>
    <name evidence="2" type="ORF">NC856_05935</name>
</gene>
<evidence type="ECO:0000313" key="4">
    <source>
        <dbReference type="Proteomes" id="UP001165569"/>
    </source>
</evidence>
<dbReference type="EMBL" id="JAMPJU010000003">
    <property type="protein sequence ID" value="MCV9881809.1"/>
    <property type="molecule type" value="Genomic_DNA"/>
</dbReference>
<evidence type="ECO:0000313" key="1">
    <source>
        <dbReference type="EMBL" id="MCV9878386.1"/>
    </source>
</evidence>
<proteinExistence type="predicted"/>
<dbReference type="Proteomes" id="UP001165569">
    <property type="component" value="Unassembled WGS sequence"/>
</dbReference>
<dbReference type="EMBL" id="JAMPJT010000003">
    <property type="protein sequence ID" value="MCV9878386.1"/>
    <property type="molecule type" value="Genomic_DNA"/>
</dbReference>
<evidence type="ECO:0000313" key="3">
    <source>
        <dbReference type="Proteomes" id="UP001165568"/>
    </source>
</evidence>
<protein>
    <submittedName>
        <fullName evidence="1">Uncharacterized protein</fullName>
    </submittedName>
</protein>
<dbReference type="AlphaFoldDB" id="A0AA41Y2U8"/>
<dbReference type="RefSeq" id="WP_264101794.1">
    <property type="nucleotide sequence ID" value="NZ_JAMPJT010000003.1"/>
</dbReference>
<dbReference type="Proteomes" id="UP001165568">
    <property type="component" value="Unassembled WGS sequence"/>
</dbReference>
<accession>A0AA41Y2U8</accession>
<name>A0AA41Y2U8_9GAMM</name>
<evidence type="ECO:0000313" key="2">
    <source>
        <dbReference type="EMBL" id="MCV9881809.1"/>
    </source>
</evidence>
<sequence length="173" mass="20260">MNQIDQQGGVSLRIVPDSNIRQSFGYAEARLGSREVALSESTARDEKGCYYRPLSIMLVELTNISRIKEFQQVNNRFLQGCSSIERAAHDTEKVEYQTTQDMNRYYREARSIIQNLDYGSPNLWYLHENGEMVYPTFEHYFRTMCESGHTDAYRNFFSMAEQHRLMRKNENAG</sequence>
<organism evidence="1 4">
    <name type="scientific">Brenneria izbisi</name>
    <dbReference type="NCBI Taxonomy" id="2939450"/>
    <lineage>
        <taxon>Bacteria</taxon>
        <taxon>Pseudomonadati</taxon>
        <taxon>Pseudomonadota</taxon>
        <taxon>Gammaproteobacteria</taxon>
        <taxon>Enterobacterales</taxon>
        <taxon>Pectobacteriaceae</taxon>
        <taxon>Brenneria</taxon>
    </lineage>
</organism>
<reference evidence="1" key="1">
    <citation type="submission" date="2022-04" db="EMBL/GenBank/DDBJ databases">
        <title>Brenneria sp. isolated from walnut trees in Serbia.</title>
        <authorList>
            <person name="Gasic K."/>
            <person name="Zlatkovic N."/>
            <person name="Kuzmanovic N."/>
        </authorList>
    </citation>
    <scope>NUCLEOTIDE SEQUENCE</scope>
    <source>
        <strain evidence="2">KBI 423</strain>
        <strain evidence="1">KBI 447</strain>
    </source>
</reference>
<keyword evidence="3" id="KW-1185">Reference proteome</keyword>
<comment type="caution">
    <text evidence="1">The sequence shown here is derived from an EMBL/GenBank/DDBJ whole genome shotgun (WGS) entry which is preliminary data.</text>
</comment>